<comment type="caution">
    <text evidence="4">The sequence shown here is derived from an EMBL/GenBank/DDBJ whole genome shotgun (WGS) entry which is preliminary data.</text>
</comment>
<accession>A0ABN0NVR5</accession>
<name>A0ABN0NVR5_TRELE</name>
<keyword evidence="5" id="KW-1185">Reference proteome</keyword>
<keyword evidence="2" id="KW-0408">Iron</keyword>
<feature type="active site" evidence="2">
    <location>
        <position position="130"/>
    </location>
</feature>
<keyword evidence="3" id="KW-0175">Coiled coil</keyword>
<dbReference type="RefSeq" id="WP_021686343.1">
    <property type="nucleotide sequence ID" value="NZ_KI260554.1"/>
</dbReference>
<feature type="binding site" evidence="2">
    <location>
        <position position="133"/>
    </location>
    <ligand>
        <name>Fe cation</name>
        <dbReference type="ChEBI" id="CHEBI:24875"/>
    </ligand>
</feature>
<feature type="coiled-coil region" evidence="3">
    <location>
        <begin position="157"/>
        <end position="184"/>
    </location>
</feature>
<proteinExistence type="inferred from homology"/>
<dbReference type="NCBIfam" id="NF001159">
    <property type="entry name" value="PRK00150.1-3"/>
    <property type="match status" value="1"/>
</dbReference>
<evidence type="ECO:0000256" key="3">
    <source>
        <dbReference type="SAM" id="Coils"/>
    </source>
</evidence>
<dbReference type="Proteomes" id="UP000016649">
    <property type="component" value="Unassembled WGS sequence"/>
</dbReference>
<dbReference type="HAMAP" id="MF_00163">
    <property type="entry name" value="Pep_deformylase"/>
    <property type="match status" value="1"/>
</dbReference>
<comment type="cofactor">
    <cofactor evidence="2">
        <name>Fe(2+)</name>
        <dbReference type="ChEBI" id="CHEBI:29033"/>
    </cofactor>
    <text evidence="2">Binds 1 Fe(2+) ion.</text>
</comment>
<feature type="binding site" evidence="2">
    <location>
        <position position="129"/>
    </location>
    <ligand>
        <name>Fe cation</name>
        <dbReference type="ChEBI" id="CHEBI:24875"/>
    </ligand>
</feature>
<dbReference type="Gene3D" id="3.90.45.10">
    <property type="entry name" value="Peptide deformylase"/>
    <property type="match status" value="1"/>
</dbReference>
<keyword evidence="2" id="KW-0479">Metal-binding</keyword>
<evidence type="ECO:0000256" key="2">
    <source>
        <dbReference type="HAMAP-Rule" id="MF_00163"/>
    </source>
</evidence>
<dbReference type="NCBIfam" id="TIGR00079">
    <property type="entry name" value="pept_deformyl"/>
    <property type="match status" value="1"/>
</dbReference>
<dbReference type="EMBL" id="AWVH01000045">
    <property type="protein sequence ID" value="ERJ91478.1"/>
    <property type="molecule type" value="Genomic_DNA"/>
</dbReference>
<keyword evidence="2" id="KW-0378">Hydrolase</keyword>
<dbReference type="InterPro" id="IPR023635">
    <property type="entry name" value="Peptide_deformylase"/>
</dbReference>
<dbReference type="InterPro" id="IPR036821">
    <property type="entry name" value="Peptide_deformylase_sf"/>
</dbReference>
<evidence type="ECO:0000256" key="1">
    <source>
        <dbReference type="ARBA" id="ARBA00010759"/>
    </source>
</evidence>
<feature type="binding site" evidence="2">
    <location>
        <position position="87"/>
    </location>
    <ligand>
        <name>Fe cation</name>
        <dbReference type="ChEBI" id="CHEBI:24875"/>
    </ligand>
</feature>
<organism evidence="4 5">
    <name type="scientific">Treponema lecithinolyticum ATCC 700332</name>
    <dbReference type="NCBI Taxonomy" id="1321815"/>
    <lineage>
        <taxon>Bacteria</taxon>
        <taxon>Pseudomonadati</taxon>
        <taxon>Spirochaetota</taxon>
        <taxon>Spirochaetia</taxon>
        <taxon>Spirochaetales</taxon>
        <taxon>Treponemataceae</taxon>
        <taxon>Treponema</taxon>
    </lineage>
</organism>
<dbReference type="PIRSF" id="PIRSF004749">
    <property type="entry name" value="Pep_def"/>
    <property type="match status" value="1"/>
</dbReference>
<dbReference type="EC" id="3.5.1.88" evidence="2"/>
<dbReference type="CDD" id="cd00487">
    <property type="entry name" value="Pep_deformylase"/>
    <property type="match status" value="1"/>
</dbReference>
<dbReference type="PANTHER" id="PTHR10458">
    <property type="entry name" value="PEPTIDE DEFORMYLASE"/>
    <property type="match status" value="1"/>
</dbReference>
<dbReference type="SUPFAM" id="SSF56420">
    <property type="entry name" value="Peptide deformylase"/>
    <property type="match status" value="1"/>
</dbReference>
<reference evidence="4 5" key="1">
    <citation type="submission" date="2013-08" db="EMBL/GenBank/DDBJ databases">
        <authorList>
            <person name="Weinstock G."/>
            <person name="Sodergren E."/>
            <person name="Wylie T."/>
            <person name="Fulton L."/>
            <person name="Fulton R."/>
            <person name="Fronick C."/>
            <person name="O'Laughlin M."/>
            <person name="Godfrey J."/>
            <person name="Miner T."/>
            <person name="Herter B."/>
            <person name="Appelbaum E."/>
            <person name="Cordes M."/>
            <person name="Lek S."/>
            <person name="Wollam A."/>
            <person name="Pepin K.H."/>
            <person name="Palsikar V.B."/>
            <person name="Mitreva M."/>
            <person name="Wilson R.K."/>
        </authorList>
    </citation>
    <scope>NUCLEOTIDE SEQUENCE [LARGE SCALE GENOMIC DNA]</scope>
    <source>
        <strain evidence="4 5">ATCC 700332</strain>
    </source>
</reference>
<protein>
    <recommendedName>
        <fullName evidence="2">Peptide deformylase</fullName>
        <shortName evidence="2">PDF</shortName>
        <ecNumber evidence="2">3.5.1.88</ecNumber>
    </recommendedName>
    <alternativeName>
        <fullName evidence="2">Polypeptide deformylase</fullName>
    </alternativeName>
</protein>
<sequence length="185" mass="21062">MKIFLLGEEVLRKKALPVEQINDDIRSLTVQMFDTMKKSNGIGLAAPQIGISLRLFVADIGDDVKHVFINPQITQTSSETEFYEEGCLSIPQIYEKIERPKKVWVQAFNEQGKPFTLEADGLLARVIQHEYDHLNGVLFIDRGDSDFKQKTVEAFKRREIRKALKDSQKKAKQAKIAAKKAARLC</sequence>
<gene>
    <name evidence="2" type="primary">def</name>
    <name evidence="4" type="ORF">HMPREF9193_02179</name>
</gene>
<evidence type="ECO:0000313" key="4">
    <source>
        <dbReference type="EMBL" id="ERJ91478.1"/>
    </source>
</evidence>
<comment type="function">
    <text evidence="2">Removes the formyl group from the N-terminal Met of newly synthesized proteins. Requires at least a dipeptide for an efficient rate of reaction. N-terminal L-methionine is a prerequisite for activity but the enzyme has broad specificity at other positions.</text>
</comment>
<comment type="catalytic activity">
    <reaction evidence="2">
        <text>N-terminal N-formyl-L-methionyl-[peptide] + H2O = N-terminal L-methionyl-[peptide] + formate</text>
        <dbReference type="Rhea" id="RHEA:24420"/>
        <dbReference type="Rhea" id="RHEA-COMP:10639"/>
        <dbReference type="Rhea" id="RHEA-COMP:10640"/>
        <dbReference type="ChEBI" id="CHEBI:15377"/>
        <dbReference type="ChEBI" id="CHEBI:15740"/>
        <dbReference type="ChEBI" id="CHEBI:49298"/>
        <dbReference type="ChEBI" id="CHEBI:64731"/>
        <dbReference type="EC" id="3.5.1.88"/>
    </reaction>
</comment>
<keyword evidence="2" id="KW-0648">Protein biosynthesis</keyword>
<dbReference type="Pfam" id="PF01327">
    <property type="entry name" value="Pep_deformylase"/>
    <property type="match status" value="1"/>
</dbReference>
<dbReference type="PRINTS" id="PR01576">
    <property type="entry name" value="PDEFORMYLASE"/>
</dbReference>
<evidence type="ECO:0000313" key="5">
    <source>
        <dbReference type="Proteomes" id="UP000016649"/>
    </source>
</evidence>
<dbReference type="PANTHER" id="PTHR10458:SF22">
    <property type="entry name" value="PEPTIDE DEFORMYLASE"/>
    <property type="match status" value="1"/>
</dbReference>
<comment type="similarity">
    <text evidence="1 2">Belongs to the polypeptide deformylase family.</text>
</comment>